<name>A0A418WUA7_9PROT</name>
<feature type="domain" description="VTT" evidence="7">
    <location>
        <begin position="30"/>
        <end position="159"/>
    </location>
</feature>
<dbReference type="Proteomes" id="UP000284605">
    <property type="component" value="Unassembled WGS sequence"/>
</dbReference>
<evidence type="ECO:0000256" key="1">
    <source>
        <dbReference type="ARBA" id="ARBA00004651"/>
    </source>
</evidence>
<dbReference type="RefSeq" id="WP_119776140.1">
    <property type="nucleotide sequence ID" value="NZ_QYUK01000008.1"/>
</dbReference>
<evidence type="ECO:0000256" key="2">
    <source>
        <dbReference type="ARBA" id="ARBA00022475"/>
    </source>
</evidence>
<dbReference type="Pfam" id="PF09335">
    <property type="entry name" value="VTT_dom"/>
    <property type="match status" value="1"/>
</dbReference>
<evidence type="ECO:0000256" key="3">
    <source>
        <dbReference type="ARBA" id="ARBA00022692"/>
    </source>
</evidence>
<evidence type="ECO:0000259" key="7">
    <source>
        <dbReference type="Pfam" id="PF09335"/>
    </source>
</evidence>
<evidence type="ECO:0000256" key="4">
    <source>
        <dbReference type="ARBA" id="ARBA00022989"/>
    </source>
</evidence>
<evidence type="ECO:0000256" key="6">
    <source>
        <dbReference type="SAM" id="Phobius"/>
    </source>
</evidence>
<organism evidence="8 9">
    <name type="scientific">Oleomonas cavernae</name>
    <dbReference type="NCBI Taxonomy" id="2320859"/>
    <lineage>
        <taxon>Bacteria</taxon>
        <taxon>Pseudomonadati</taxon>
        <taxon>Pseudomonadota</taxon>
        <taxon>Alphaproteobacteria</taxon>
        <taxon>Acetobacterales</taxon>
        <taxon>Acetobacteraceae</taxon>
        <taxon>Oleomonas</taxon>
    </lineage>
</organism>
<proteinExistence type="predicted"/>
<feature type="transmembrane region" description="Helical" evidence="6">
    <location>
        <begin position="172"/>
        <end position="194"/>
    </location>
</feature>
<sequence length="206" mass="22623">MDQWIVDVMARFGYLGVFFLMVAENVFPPIPSEAIVPFAGFTAGQGSFDLATVVVVALAGSLVGNLPWFFAARWFGAERLLAITARFGRFFFVRPDDVTAAITWFDRHGPWAVFLGRLVPGVRTLISIPAGLSSMGFLTFLLYSALGSVIWIGVLAYLGFTLQQNWGVVEQSLSGTGGIAIGIVALGLVGWLVWRHRRKARERRQP</sequence>
<dbReference type="AlphaFoldDB" id="A0A418WUA7"/>
<dbReference type="EMBL" id="QYUK01000008">
    <property type="protein sequence ID" value="RJF94729.1"/>
    <property type="molecule type" value="Genomic_DNA"/>
</dbReference>
<accession>A0A418WUA7</accession>
<comment type="subcellular location">
    <subcellularLocation>
        <location evidence="1">Cell membrane</location>
        <topology evidence="1">Multi-pass membrane protein</topology>
    </subcellularLocation>
</comment>
<evidence type="ECO:0000313" key="8">
    <source>
        <dbReference type="EMBL" id="RJF94729.1"/>
    </source>
</evidence>
<keyword evidence="9" id="KW-1185">Reference proteome</keyword>
<keyword evidence="2" id="KW-1003">Cell membrane</keyword>
<keyword evidence="3 6" id="KW-0812">Transmembrane</keyword>
<dbReference type="PANTHER" id="PTHR42709:SF6">
    <property type="entry name" value="UNDECAPRENYL PHOSPHATE TRANSPORTER A"/>
    <property type="match status" value="1"/>
</dbReference>
<comment type="caution">
    <text evidence="8">The sequence shown here is derived from an EMBL/GenBank/DDBJ whole genome shotgun (WGS) entry which is preliminary data.</text>
</comment>
<reference evidence="8 9" key="1">
    <citation type="submission" date="2018-09" db="EMBL/GenBank/DDBJ databases">
        <authorList>
            <person name="Zhu H."/>
        </authorList>
    </citation>
    <scope>NUCLEOTIDE SEQUENCE [LARGE SCALE GENOMIC DNA]</scope>
    <source>
        <strain evidence="8 9">K1W22B-8</strain>
    </source>
</reference>
<keyword evidence="4 6" id="KW-1133">Transmembrane helix</keyword>
<evidence type="ECO:0000256" key="5">
    <source>
        <dbReference type="ARBA" id="ARBA00023136"/>
    </source>
</evidence>
<dbReference type="InterPro" id="IPR051311">
    <property type="entry name" value="DedA_domain"/>
</dbReference>
<dbReference type="InterPro" id="IPR032816">
    <property type="entry name" value="VTT_dom"/>
</dbReference>
<keyword evidence="5 6" id="KW-0472">Membrane</keyword>
<gene>
    <name evidence="8" type="ORF">D3874_02615</name>
</gene>
<dbReference type="GO" id="GO:0005886">
    <property type="term" value="C:plasma membrane"/>
    <property type="evidence" value="ECO:0007669"/>
    <property type="project" value="UniProtKB-SubCell"/>
</dbReference>
<feature type="transmembrane region" description="Helical" evidence="6">
    <location>
        <begin position="50"/>
        <end position="71"/>
    </location>
</feature>
<feature type="transmembrane region" description="Helical" evidence="6">
    <location>
        <begin position="12"/>
        <end position="30"/>
    </location>
</feature>
<feature type="transmembrane region" description="Helical" evidence="6">
    <location>
        <begin position="137"/>
        <end position="160"/>
    </location>
</feature>
<dbReference type="OrthoDB" id="9813426at2"/>
<dbReference type="PANTHER" id="PTHR42709">
    <property type="entry name" value="ALKALINE PHOSPHATASE LIKE PROTEIN"/>
    <property type="match status" value="1"/>
</dbReference>
<protein>
    <submittedName>
        <fullName evidence="8">DedA family protein</fullName>
    </submittedName>
</protein>
<evidence type="ECO:0000313" key="9">
    <source>
        <dbReference type="Proteomes" id="UP000284605"/>
    </source>
</evidence>